<reference evidence="12" key="2">
    <citation type="submission" date="2025-08" db="UniProtKB">
        <authorList>
            <consortium name="RefSeq"/>
        </authorList>
    </citation>
    <scope>IDENTIFICATION</scope>
</reference>
<evidence type="ECO:0000256" key="5">
    <source>
        <dbReference type="ARBA" id="ARBA00023065"/>
    </source>
</evidence>
<evidence type="ECO:0000256" key="9">
    <source>
        <dbReference type="SAM" id="SignalP"/>
    </source>
</evidence>
<keyword evidence="3 8" id="KW-0812">Transmembrane</keyword>
<evidence type="ECO:0000259" key="10">
    <source>
        <dbReference type="Pfam" id="PF07885"/>
    </source>
</evidence>
<evidence type="ECO:0000256" key="7">
    <source>
        <dbReference type="ARBA" id="ARBA00023303"/>
    </source>
</evidence>
<feature type="domain" description="Potassium channel" evidence="10">
    <location>
        <begin position="160"/>
        <end position="240"/>
    </location>
</feature>
<evidence type="ECO:0000256" key="4">
    <source>
        <dbReference type="ARBA" id="ARBA00022989"/>
    </source>
</evidence>
<dbReference type="RefSeq" id="XP_065645103.1">
    <property type="nucleotide sequence ID" value="XM_065789031.1"/>
</dbReference>
<name>A0ABM4B8A4_HYDVU</name>
<dbReference type="Proteomes" id="UP001652625">
    <property type="component" value="Chromosome 01"/>
</dbReference>
<dbReference type="InterPro" id="IPR013099">
    <property type="entry name" value="K_chnl_dom"/>
</dbReference>
<proteinExistence type="predicted"/>
<accession>A0ABM4B8A4</accession>
<dbReference type="Pfam" id="PF07885">
    <property type="entry name" value="Ion_trans_2"/>
    <property type="match status" value="1"/>
</dbReference>
<sequence length="492" mass="55891">MRTLYLVFLFLNKIEARVPDQVFYWPIKPFIFNNNNSNTLDGILPILYNRLAELCSPNQKLAEFHLANKTYIQSVFYKTIKEVSSGFNSAENITIKNAIWYPLLITPDLNFLSTYKVKADFFIHSPSVGVITNKEKITIINIVIESIKKSSSVFLYSGGFILIFSTLLWLIECKKNNDFNNTFVKGFGTGIWWSVVTIATVGYGDIVPKSLFGRIVSILWMIIGIVLVSGLTGTFSSVMTNNSFLSIQNKEVAALNNSVEFFIANKNYNSSLKRVYNSYEDVLDDVNSNKVEYGVINIDVLLHMDYKLLYKNVALVKLLDAASPVLIAFGNETNLMAKPFSFNESPADEVSYCLKHLNIKDIIKDVQEVFQKIPNIDIDSAQSLNDLLKVNYILYTLIIMLVLVVTFSIKDAIPFIYNIYNEQKQNKINDVNTNVPMSLFFKKGFKEEPASINDLLEEFSTIKEKLMNLHAVILSKQFCQVCSKQPQKTLPP</sequence>
<keyword evidence="9" id="KW-0732">Signal</keyword>
<gene>
    <name evidence="12" type="primary">LOC124809912</name>
</gene>
<feature type="transmembrane region" description="Helical" evidence="8">
    <location>
        <begin position="153"/>
        <end position="171"/>
    </location>
</feature>
<dbReference type="PRINTS" id="PR00169">
    <property type="entry name" value="KCHANNEL"/>
</dbReference>
<feature type="signal peptide" evidence="9">
    <location>
        <begin position="1"/>
        <end position="16"/>
    </location>
</feature>
<keyword evidence="7" id="KW-0407">Ion channel</keyword>
<feature type="transmembrane region" description="Helical" evidence="8">
    <location>
        <begin position="215"/>
        <end position="238"/>
    </location>
</feature>
<keyword evidence="5" id="KW-0406">Ion transport</keyword>
<keyword evidence="2" id="KW-0813">Transport</keyword>
<feature type="transmembrane region" description="Helical" evidence="8">
    <location>
        <begin position="183"/>
        <end position="203"/>
    </location>
</feature>
<evidence type="ECO:0000313" key="12">
    <source>
        <dbReference type="RefSeq" id="XP_065645103.1"/>
    </source>
</evidence>
<evidence type="ECO:0000256" key="2">
    <source>
        <dbReference type="ARBA" id="ARBA00022448"/>
    </source>
</evidence>
<evidence type="ECO:0000256" key="8">
    <source>
        <dbReference type="SAM" id="Phobius"/>
    </source>
</evidence>
<reference evidence="11" key="1">
    <citation type="submission" date="2025-05" db="UniProtKB">
        <authorList>
            <consortium name="RefSeq"/>
        </authorList>
    </citation>
    <scope>NUCLEOTIDE SEQUENCE [LARGE SCALE GENOMIC DNA]</scope>
</reference>
<keyword evidence="11" id="KW-1185">Reference proteome</keyword>
<dbReference type="SUPFAM" id="SSF81324">
    <property type="entry name" value="Voltage-gated potassium channels"/>
    <property type="match status" value="1"/>
</dbReference>
<evidence type="ECO:0000313" key="11">
    <source>
        <dbReference type="Proteomes" id="UP001652625"/>
    </source>
</evidence>
<dbReference type="GeneID" id="124809912"/>
<protein>
    <submittedName>
        <fullName evidence="12">Uncharacterized protein LOC124809912 isoform X2</fullName>
    </submittedName>
</protein>
<dbReference type="PANTHER" id="PTHR11537">
    <property type="entry name" value="VOLTAGE-GATED POTASSIUM CHANNEL"/>
    <property type="match status" value="1"/>
</dbReference>
<dbReference type="PANTHER" id="PTHR11537:SF252">
    <property type="entry name" value="POTASSIUM VOLTAGE-GATED CHANNEL PROTEIN SHAW"/>
    <property type="match status" value="1"/>
</dbReference>
<feature type="transmembrane region" description="Helical" evidence="8">
    <location>
        <begin position="392"/>
        <end position="409"/>
    </location>
</feature>
<evidence type="ECO:0000256" key="3">
    <source>
        <dbReference type="ARBA" id="ARBA00022692"/>
    </source>
</evidence>
<keyword evidence="4 8" id="KW-1133">Transmembrane helix</keyword>
<comment type="subcellular location">
    <subcellularLocation>
        <location evidence="1">Membrane</location>
        <topology evidence="1">Multi-pass membrane protein</topology>
    </subcellularLocation>
</comment>
<evidence type="ECO:0000256" key="6">
    <source>
        <dbReference type="ARBA" id="ARBA00023136"/>
    </source>
</evidence>
<evidence type="ECO:0000256" key="1">
    <source>
        <dbReference type="ARBA" id="ARBA00004141"/>
    </source>
</evidence>
<dbReference type="Gene3D" id="1.10.287.70">
    <property type="match status" value="1"/>
</dbReference>
<dbReference type="InterPro" id="IPR028325">
    <property type="entry name" value="VG_K_chnl"/>
</dbReference>
<keyword evidence="6 8" id="KW-0472">Membrane</keyword>
<organism evidence="11 12">
    <name type="scientific">Hydra vulgaris</name>
    <name type="common">Hydra</name>
    <name type="synonym">Hydra attenuata</name>
    <dbReference type="NCBI Taxonomy" id="6087"/>
    <lineage>
        <taxon>Eukaryota</taxon>
        <taxon>Metazoa</taxon>
        <taxon>Cnidaria</taxon>
        <taxon>Hydrozoa</taxon>
        <taxon>Hydroidolina</taxon>
        <taxon>Anthoathecata</taxon>
        <taxon>Aplanulata</taxon>
        <taxon>Hydridae</taxon>
        <taxon>Hydra</taxon>
    </lineage>
</organism>
<feature type="chain" id="PRO_5046531519" evidence="9">
    <location>
        <begin position="17"/>
        <end position="492"/>
    </location>
</feature>